<dbReference type="EMBL" id="CM056742">
    <property type="protein sequence ID" value="KAJ8675110.1"/>
    <property type="molecule type" value="Genomic_DNA"/>
</dbReference>
<accession>A0ACC2NV77</accession>
<comment type="caution">
    <text evidence="1">The sequence shown here is derived from an EMBL/GenBank/DDBJ whole genome shotgun (WGS) entry which is preliminary data.</text>
</comment>
<evidence type="ECO:0000313" key="1">
    <source>
        <dbReference type="EMBL" id="KAJ8675110.1"/>
    </source>
</evidence>
<proteinExistence type="predicted"/>
<sequence length="843" mass="96641">MRIRVRPNDQLKPLIDVNVVNVSSRKGGKSKQPVCKIVKLYFCKTCKAHFSQKKMLDEHCATEHKKIVPSTRQKSVIDGDKIYYNGYHKIVSTGKFVCDFCTFTSNVAASVSVHSRQNHKGSKSIEFLKNSQPINDQKNLTNKKGPSKKNEAVGNETFLEPLDTSKIIKDEKKSKKRKVPANKNETGEEDAVDVSKPLNESELAKNENKSKKRKVPAKEDEVKKINLEDPQFHKENVEIIRGILSNPSENLIFICPCGSYQSTKRVNFRDHLKRMHRSVWMNELKVVKTPKAEKLTESEDIPILEMIKPEASAPTEVVLQPVVVKTHDRSETDDGGWWDHYEELPPQEDIPKTETQPITDVKALIPVEKVQVPVKNFKCEECPYAGASKSHLNMHVNRMHKGMKGRSKRIIADKTNPKAWAHTGLACHHCSFVGCNMNSLEKHATRNHEGLSVIIHEIPVVSYDCDFCPVTGTDRKEMSRHVACHFPTPNEQGGYDCILCDFTADNPHGLVRHQSVMHLKRKPVPTEPFECDKCDRKDHNLNAMNWHRKQHELPPDQPLSEFFCHECTFTTWHKTMLIYHMYRKHKTLIEGVHLPGESVKKQPSGKVIDAKGRLVLSCDECSYVTVKKAGLKLHKIRKHTEGPQYPCELCNKKYRIESDLTNHMRHVHGNSKPVMCDLCGKQCRDRLLLNLHQRYYHFKPQFKCHLCRTSLMTQANLDEHIQKQHENKQGVVCEECGRTFSKMSRLTTHMRVHTGAKPFECNICSKTFMWSSGLRQHLLIHSGEKPYRCDMCGAAFTQKCGLLCHRRTRHPGPLPPLPRIYIEEIIKQVRPSPEDTIATQKNQ</sequence>
<organism evidence="1 2">
    <name type="scientific">Eretmocerus hayati</name>
    <dbReference type="NCBI Taxonomy" id="131215"/>
    <lineage>
        <taxon>Eukaryota</taxon>
        <taxon>Metazoa</taxon>
        <taxon>Ecdysozoa</taxon>
        <taxon>Arthropoda</taxon>
        <taxon>Hexapoda</taxon>
        <taxon>Insecta</taxon>
        <taxon>Pterygota</taxon>
        <taxon>Neoptera</taxon>
        <taxon>Endopterygota</taxon>
        <taxon>Hymenoptera</taxon>
        <taxon>Apocrita</taxon>
        <taxon>Proctotrupomorpha</taxon>
        <taxon>Chalcidoidea</taxon>
        <taxon>Aphelinidae</taxon>
        <taxon>Aphelininae</taxon>
        <taxon>Eretmocerus</taxon>
    </lineage>
</organism>
<dbReference type="Proteomes" id="UP001239111">
    <property type="component" value="Chromosome 2"/>
</dbReference>
<reference evidence="1" key="1">
    <citation type="submission" date="2023-04" db="EMBL/GenBank/DDBJ databases">
        <title>A chromosome-level genome assembly of the parasitoid wasp Eretmocerus hayati.</title>
        <authorList>
            <person name="Zhong Y."/>
            <person name="Liu S."/>
            <person name="Liu Y."/>
        </authorList>
    </citation>
    <scope>NUCLEOTIDE SEQUENCE</scope>
    <source>
        <strain evidence="1">ZJU_SS_LIU_2023</strain>
    </source>
</reference>
<gene>
    <name evidence="1" type="ORF">QAD02_010896</name>
</gene>
<name>A0ACC2NV77_9HYME</name>
<evidence type="ECO:0000313" key="2">
    <source>
        <dbReference type="Proteomes" id="UP001239111"/>
    </source>
</evidence>
<protein>
    <submittedName>
        <fullName evidence="1">Uncharacterized protein</fullName>
    </submittedName>
</protein>
<keyword evidence="2" id="KW-1185">Reference proteome</keyword>